<keyword evidence="2 4" id="KW-1133">Transmembrane helix</keyword>
<evidence type="ECO:0000256" key="3">
    <source>
        <dbReference type="ARBA" id="ARBA00023136"/>
    </source>
</evidence>
<feature type="transmembrane region" description="Helical" evidence="4">
    <location>
        <begin position="215"/>
        <end position="235"/>
    </location>
</feature>
<dbReference type="PANTHER" id="PTHR23526:SF2">
    <property type="entry name" value="MAJOR FACILITATOR SUPERFAMILY (MFS) PROFILE DOMAIN-CONTAINING PROTEIN"/>
    <property type="match status" value="1"/>
</dbReference>
<feature type="transmembrane region" description="Helical" evidence="4">
    <location>
        <begin position="242"/>
        <end position="261"/>
    </location>
</feature>
<evidence type="ECO:0000259" key="5">
    <source>
        <dbReference type="PROSITE" id="PS50850"/>
    </source>
</evidence>
<dbReference type="PROSITE" id="PS50850">
    <property type="entry name" value="MFS"/>
    <property type="match status" value="1"/>
</dbReference>
<evidence type="ECO:0000313" key="6">
    <source>
        <dbReference type="EMBL" id="HGE78416.1"/>
    </source>
</evidence>
<dbReference type="InterPro" id="IPR052528">
    <property type="entry name" value="Sugar_transport-like"/>
</dbReference>
<evidence type="ECO:0000256" key="1">
    <source>
        <dbReference type="ARBA" id="ARBA00022692"/>
    </source>
</evidence>
<dbReference type="SUPFAM" id="SSF103473">
    <property type="entry name" value="MFS general substrate transporter"/>
    <property type="match status" value="1"/>
</dbReference>
<accession>A0A7V3VU26</accession>
<dbReference type="Pfam" id="PF07690">
    <property type="entry name" value="MFS_1"/>
    <property type="match status" value="2"/>
</dbReference>
<name>A0A7V3VU26_UNCW3</name>
<evidence type="ECO:0000256" key="2">
    <source>
        <dbReference type="ARBA" id="ARBA00022989"/>
    </source>
</evidence>
<dbReference type="GO" id="GO:0022857">
    <property type="term" value="F:transmembrane transporter activity"/>
    <property type="evidence" value="ECO:0007669"/>
    <property type="project" value="InterPro"/>
</dbReference>
<feature type="transmembrane region" description="Helical" evidence="4">
    <location>
        <begin position="66"/>
        <end position="84"/>
    </location>
</feature>
<sequence>MNPVNILNLCYSSAWITASIFIPLIARGYTDNLFLISLILVLYNGMLFFSSLFFGRLGDIYGRKKIVTLGFLFSAIVLFSHNLIRNIQTILILRSFAGLSIGMIPGSIVALAWGNSLGLFSGFGSLGYTIGNFLPGILKNNFLIFTTAALFCLAGFLISLSIKEERRKVSVPLFPYDLIRKNLGVYLPFFIRHSAAQAIWALFPVYLSELGANKFQISLLYAINPFAQFIFMLIMERIDCERLILVGIACSAITFFGYALAPNWQMMIFLQVLLGFSWATLYLGSIKYLLKNNIEQATATGFLNSVIGLSGITGPLIGGVIALLGMRVLLFTSAFVSTTAFFIKRRMVQTY</sequence>
<dbReference type="EMBL" id="DTOZ01000141">
    <property type="protein sequence ID" value="HGE78416.1"/>
    <property type="molecule type" value="Genomic_DNA"/>
</dbReference>
<evidence type="ECO:0000256" key="4">
    <source>
        <dbReference type="SAM" id="Phobius"/>
    </source>
</evidence>
<dbReference type="InterPro" id="IPR020846">
    <property type="entry name" value="MFS_dom"/>
</dbReference>
<gene>
    <name evidence="6" type="ORF">ENX68_05395</name>
</gene>
<keyword evidence="3 4" id="KW-0472">Membrane</keyword>
<dbReference type="InterPro" id="IPR011701">
    <property type="entry name" value="MFS"/>
</dbReference>
<comment type="caution">
    <text evidence="6">The sequence shown here is derived from an EMBL/GenBank/DDBJ whole genome shotgun (WGS) entry which is preliminary data.</text>
</comment>
<feature type="transmembrane region" description="Helical" evidence="4">
    <location>
        <begin position="183"/>
        <end position="203"/>
    </location>
</feature>
<dbReference type="PANTHER" id="PTHR23526">
    <property type="entry name" value="INTEGRAL MEMBRANE TRANSPORT PROTEIN-RELATED"/>
    <property type="match status" value="1"/>
</dbReference>
<feature type="domain" description="Major facilitator superfamily (MFS) profile" evidence="5">
    <location>
        <begin position="1"/>
        <end position="167"/>
    </location>
</feature>
<feature type="transmembrane region" description="Helical" evidence="4">
    <location>
        <begin position="328"/>
        <end position="343"/>
    </location>
</feature>
<dbReference type="InterPro" id="IPR036259">
    <property type="entry name" value="MFS_trans_sf"/>
</dbReference>
<feature type="transmembrane region" description="Helical" evidence="4">
    <location>
        <begin position="267"/>
        <end position="290"/>
    </location>
</feature>
<feature type="transmembrane region" description="Helical" evidence="4">
    <location>
        <begin position="6"/>
        <end position="26"/>
    </location>
</feature>
<dbReference type="Gene3D" id="1.20.1250.20">
    <property type="entry name" value="MFS general substrate transporter like domains"/>
    <property type="match status" value="2"/>
</dbReference>
<organism evidence="6">
    <name type="scientific">candidate division WOR-3 bacterium</name>
    <dbReference type="NCBI Taxonomy" id="2052148"/>
    <lineage>
        <taxon>Bacteria</taxon>
        <taxon>Bacteria division WOR-3</taxon>
    </lineage>
</organism>
<feature type="transmembrane region" description="Helical" evidence="4">
    <location>
        <begin position="91"/>
        <end position="113"/>
    </location>
</feature>
<feature type="transmembrane region" description="Helical" evidence="4">
    <location>
        <begin position="33"/>
        <end position="54"/>
    </location>
</feature>
<feature type="transmembrane region" description="Helical" evidence="4">
    <location>
        <begin position="142"/>
        <end position="162"/>
    </location>
</feature>
<dbReference type="AlphaFoldDB" id="A0A7V3VU26"/>
<protein>
    <submittedName>
        <fullName evidence="6">MFS transporter</fullName>
    </submittedName>
</protein>
<reference evidence="6" key="1">
    <citation type="journal article" date="2020" name="mSystems">
        <title>Genome- and Community-Level Interaction Insights into Carbon Utilization and Element Cycling Functions of Hydrothermarchaeota in Hydrothermal Sediment.</title>
        <authorList>
            <person name="Zhou Z."/>
            <person name="Liu Y."/>
            <person name="Xu W."/>
            <person name="Pan J."/>
            <person name="Luo Z.H."/>
            <person name="Li M."/>
        </authorList>
    </citation>
    <scope>NUCLEOTIDE SEQUENCE [LARGE SCALE GENOMIC DNA]</scope>
    <source>
        <strain evidence="6">SpSt-961</strain>
    </source>
</reference>
<keyword evidence="1 4" id="KW-0812">Transmembrane</keyword>
<proteinExistence type="predicted"/>
<feature type="transmembrane region" description="Helical" evidence="4">
    <location>
        <begin position="302"/>
        <end position="322"/>
    </location>
</feature>